<accession>A0A6A4GBH1</accession>
<dbReference type="AlphaFoldDB" id="A0A6A4GBH1"/>
<dbReference type="OrthoDB" id="431929at2759"/>
<name>A0A6A4GBH1_9AGAR</name>
<dbReference type="InterPro" id="IPR000058">
    <property type="entry name" value="Znf_AN1"/>
</dbReference>
<evidence type="ECO:0000313" key="9">
    <source>
        <dbReference type="Proteomes" id="UP000799118"/>
    </source>
</evidence>
<dbReference type="Pfam" id="PF01428">
    <property type="entry name" value="zf-AN1"/>
    <property type="match status" value="2"/>
</dbReference>
<feature type="compositionally biased region" description="Basic and acidic residues" evidence="6">
    <location>
        <begin position="217"/>
        <end position="230"/>
    </location>
</feature>
<feature type="region of interest" description="Disordered" evidence="6">
    <location>
        <begin position="193"/>
        <end position="272"/>
    </location>
</feature>
<evidence type="ECO:0000256" key="6">
    <source>
        <dbReference type="SAM" id="MobiDB-lite"/>
    </source>
</evidence>
<evidence type="ECO:0000259" key="7">
    <source>
        <dbReference type="PROSITE" id="PS51039"/>
    </source>
</evidence>
<dbReference type="SUPFAM" id="SSF118310">
    <property type="entry name" value="AN1-like Zinc finger"/>
    <property type="match status" value="2"/>
</dbReference>
<keyword evidence="9" id="KW-1185">Reference proteome</keyword>
<keyword evidence="3 5" id="KW-0863">Zinc-finger</keyword>
<dbReference type="Proteomes" id="UP000799118">
    <property type="component" value="Unassembled WGS sequence"/>
</dbReference>
<reference evidence="8" key="1">
    <citation type="journal article" date="2019" name="Environ. Microbiol.">
        <title>Fungal ecological strategies reflected in gene transcription - a case study of two litter decomposers.</title>
        <authorList>
            <person name="Barbi F."/>
            <person name="Kohler A."/>
            <person name="Barry K."/>
            <person name="Baskaran P."/>
            <person name="Daum C."/>
            <person name="Fauchery L."/>
            <person name="Ihrmark K."/>
            <person name="Kuo A."/>
            <person name="LaButti K."/>
            <person name="Lipzen A."/>
            <person name="Morin E."/>
            <person name="Grigoriev I.V."/>
            <person name="Henrissat B."/>
            <person name="Lindahl B."/>
            <person name="Martin F."/>
        </authorList>
    </citation>
    <scope>NUCLEOTIDE SEQUENCE</scope>
    <source>
        <strain evidence="8">JB14</strain>
    </source>
</reference>
<dbReference type="Gene3D" id="4.10.1110.10">
    <property type="entry name" value="AN1-like Zinc finger"/>
    <property type="match status" value="2"/>
</dbReference>
<evidence type="ECO:0000256" key="1">
    <source>
        <dbReference type="ARBA" id="ARBA00022723"/>
    </source>
</evidence>
<evidence type="ECO:0000256" key="2">
    <source>
        <dbReference type="ARBA" id="ARBA00022737"/>
    </source>
</evidence>
<gene>
    <name evidence="8" type="ORF">BT96DRAFT_1027493</name>
</gene>
<keyword evidence="2" id="KW-0677">Repeat</keyword>
<dbReference type="EMBL" id="ML770939">
    <property type="protein sequence ID" value="KAE9382839.1"/>
    <property type="molecule type" value="Genomic_DNA"/>
</dbReference>
<dbReference type="Pfam" id="PF25403">
    <property type="entry name" value="zf-C2H2_ZFAND2"/>
    <property type="match status" value="1"/>
</dbReference>
<organism evidence="8 9">
    <name type="scientific">Gymnopus androsaceus JB14</name>
    <dbReference type="NCBI Taxonomy" id="1447944"/>
    <lineage>
        <taxon>Eukaryota</taxon>
        <taxon>Fungi</taxon>
        <taxon>Dikarya</taxon>
        <taxon>Basidiomycota</taxon>
        <taxon>Agaricomycotina</taxon>
        <taxon>Agaricomycetes</taxon>
        <taxon>Agaricomycetidae</taxon>
        <taxon>Agaricales</taxon>
        <taxon>Marasmiineae</taxon>
        <taxon>Omphalotaceae</taxon>
        <taxon>Gymnopus</taxon>
    </lineage>
</organism>
<feature type="compositionally biased region" description="Low complexity" evidence="6">
    <location>
        <begin position="197"/>
        <end position="210"/>
    </location>
</feature>
<keyword evidence="4" id="KW-0862">Zinc</keyword>
<dbReference type="InterPro" id="IPR035896">
    <property type="entry name" value="AN1-like_Znf"/>
</dbReference>
<feature type="compositionally biased region" description="Basic and acidic residues" evidence="6">
    <location>
        <begin position="241"/>
        <end position="252"/>
    </location>
</feature>
<evidence type="ECO:0000256" key="5">
    <source>
        <dbReference type="PROSITE-ProRule" id="PRU00449"/>
    </source>
</evidence>
<sequence>MSSSSSSRATPKAELDGPILSIGKQCSHPSCNLVDFLPFKCQHCQDSFCQDHYKVAEHSCPKYDESKHNRIAPNCPLCNEPVAIKPGQDPNVRMEDHFARECSVMTGHTAKKSKPTCSQRKCGKVLFSPIHCDKCRKDYCPSHRFPADHSCNPAAITRSGVPTSSRLLALNSKASTSASNAASATLDAIKKTMSTNSDSPAASTSKSATPMPNPFSKVDRRAKAEQESRRKALRERAKKGLLSEEEKLRLASEEAQEAQEIGKKKDGECALM</sequence>
<dbReference type="GO" id="GO:0005737">
    <property type="term" value="C:cytoplasm"/>
    <property type="evidence" value="ECO:0007669"/>
    <property type="project" value="TreeGrafter"/>
</dbReference>
<dbReference type="InterPro" id="IPR057357">
    <property type="entry name" value="Znf-C2H2_ZFAND2A/B"/>
</dbReference>
<feature type="domain" description="AN1-type" evidence="7">
    <location>
        <begin position="111"/>
        <end position="159"/>
    </location>
</feature>
<dbReference type="GO" id="GO:0008270">
    <property type="term" value="F:zinc ion binding"/>
    <property type="evidence" value="ECO:0007669"/>
    <property type="project" value="UniProtKB-KW"/>
</dbReference>
<feature type="domain" description="AN1-type" evidence="7">
    <location>
        <begin position="20"/>
        <end position="68"/>
    </location>
</feature>
<keyword evidence="1" id="KW-0479">Metal-binding</keyword>
<evidence type="ECO:0000256" key="4">
    <source>
        <dbReference type="ARBA" id="ARBA00022833"/>
    </source>
</evidence>
<protein>
    <recommendedName>
        <fullName evidence="7">AN1-type domain-containing protein</fullName>
    </recommendedName>
</protein>
<evidence type="ECO:0000256" key="3">
    <source>
        <dbReference type="ARBA" id="ARBA00022771"/>
    </source>
</evidence>
<dbReference type="SMART" id="SM00154">
    <property type="entry name" value="ZnF_AN1"/>
    <property type="match status" value="2"/>
</dbReference>
<dbReference type="PANTHER" id="PTHR14677">
    <property type="entry name" value="ARSENITE INDUCUBLE RNA ASSOCIATED PROTEIN AIP-1-RELATED"/>
    <property type="match status" value="1"/>
</dbReference>
<dbReference type="PROSITE" id="PS51039">
    <property type="entry name" value="ZF_AN1"/>
    <property type="match status" value="2"/>
</dbReference>
<proteinExistence type="predicted"/>
<evidence type="ECO:0000313" key="8">
    <source>
        <dbReference type="EMBL" id="KAE9382839.1"/>
    </source>
</evidence>
<feature type="compositionally biased region" description="Basic and acidic residues" evidence="6">
    <location>
        <begin position="260"/>
        <end position="272"/>
    </location>
</feature>
<dbReference type="PANTHER" id="PTHR14677:SF40">
    <property type="entry name" value="CDC48-ASSOCIATED UBIQUITIN-LIKE_ZINC FINGER PROTEIN 1"/>
    <property type="match status" value="1"/>
</dbReference>